<dbReference type="InterPro" id="IPR036526">
    <property type="entry name" value="C-N_Hydrolase_sf"/>
</dbReference>
<protein>
    <recommendedName>
        <fullName evidence="5">Omega-amidase YafV</fullName>
        <ecNumber evidence="3">3.5.1.3</ecNumber>
    </recommendedName>
</protein>
<sequence length="274" mass="31699">MKPLLNISLLETDLFWENAVQNRNQFDKIFSSFFMENKQVDILVLPEMFTTAFTMNIDLAEKIEDSTTLNWLKENAKKHNIAITGSIIIEDNKKIYNRLFFVEPSGNVQMYDKRHLFRMAGEHQFFTAGEKLSIFEYKGWKICPQICYDLRFPVFSRNNLMVDEDGIATSGYDILLYVANFPAARSLAWNNLLPARAIENSCYCIGLNRIGKDGKGIEYNGDSAIYHPKGMKLEVIETEIKNTNVLSYSLSAIDLQKYRKKFAVYLDNDNFELK</sequence>
<organism evidence="7 8">
    <name type="scientific">Bernardetia litoralis (strain ATCC 23117 / DSM 6794 / NBRC 15988 / NCIMB 1366 / Fx l1 / Sio-4)</name>
    <name type="common">Flexibacter litoralis</name>
    <dbReference type="NCBI Taxonomy" id="880071"/>
    <lineage>
        <taxon>Bacteria</taxon>
        <taxon>Pseudomonadati</taxon>
        <taxon>Bacteroidota</taxon>
        <taxon>Cytophagia</taxon>
        <taxon>Cytophagales</taxon>
        <taxon>Bernardetiaceae</taxon>
        <taxon>Bernardetia</taxon>
    </lineage>
</organism>
<comment type="catalytic activity">
    <reaction evidence="4">
        <text>a monoamide of a dicarboxylate + H2O = a dicarboxylate + NH4(+)</text>
        <dbReference type="Rhea" id="RHEA:11716"/>
        <dbReference type="ChEBI" id="CHEBI:15377"/>
        <dbReference type="ChEBI" id="CHEBI:28938"/>
        <dbReference type="ChEBI" id="CHEBI:28965"/>
        <dbReference type="ChEBI" id="CHEBI:77450"/>
        <dbReference type="EC" id="3.5.1.3"/>
    </reaction>
</comment>
<dbReference type="GO" id="GO:0106008">
    <property type="term" value="F:2-oxoglutaramate amidase activity"/>
    <property type="evidence" value="ECO:0007669"/>
    <property type="project" value="TreeGrafter"/>
</dbReference>
<dbReference type="PROSITE" id="PS50263">
    <property type="entry name" value="CN_HYDROLASE"/>
    <property type="match status" value="1"/>
</dbReference>
<dbReference type="RefSeq" id="WP_014798011.1">
    <property type="nucleotide sequence ID" value="NC_018018.1"/>
</dbReference>
<dbReference type="Proteomes" id="UP000006054">
    <property type="component" value="Chromosome"/>
</dbReference>
<dbReference type="PANTHER" id="PTHR47799">
    <property type="entry name" value="OMEGA-AMIDASE YAFV"/>
    <property type="match status" value="1"/>
</dbReference>
<proteinExistence type="inferred from homology"/>
<evidence type="ECO:0000256" key="5">
    <source>
        <dbReference type="ARBA" id="ARBA00072139"/>
    </source>
</evidence>
<evidence type="ECO:0000256" key="3">
    <source>
        <dbReference type="ARBA" id="ARBA00039118"/>
    </source>
</evidence>
<dbReference type="PATRIC" id="fig|880071.3.peg.2175"/>
<dbReference type="InterPro" id="IPR052737">
    <property type="entry name" value="Omega-amidase_YafV"/>
</dbReference>
<dbReference type="Gene3D" id="3.60.110.10">
    <property type="entry name" value="Carbon-nitrogen hydrolase"/>
    <property type="match status" value="1"/>
</dbReference>
<evidence type="ECO:0000313" key="8">
    <source>
        <dbReference type="Proteomes" id="UP000006054"/>
    </source>
</evidence>
<dbReference type="PANTHER" id="PTHR47799:SF1">
    <property type="entry name" value="OMEGA-AMIDASE YAFV"/>
    <property type="match status" value="1"/>
</dbReference>
<dbReference type="InterPro" id="IPR003010">
    <property type="entry name" value="C-N_Hydrolase"/>
</dbReference>
<accession>I4AKS9</accession>
<evidence type="ECO:0000259" key="6">
    <source>
        <dbReference type="PROSITE" id="PS50263"/>
    </source>
</evidence>
<dbReference type="HOGENOM" id="CLU_030130_3_7_10"/>
<evidence type="ECO:0000313" key="7">
    <source>
        <dbReference type="EMBL" id="AFM04564.1"/>
    </source>
</evidence>
<dbReference type="FunFam" id="3.60.110.10:FF:000004">
    <property type="entry name" value="Carbon-nitrogen hydrolase"/>
    <property type="match status" value="1"/>
</dbReference>
<dbReference type="EC" id="3.5.1.3" evidence="3"/>
<dbReference type="GO" id="GO:0050152">
    <property type="term" value="F:omega-amidase activity"/>
    <property type="evidence" value="ECO:0007669"/>
    <property type="project" value="UniProtKB-EC"/>
</dbReference>
<dbReference type="Pfam" id="PF00795">
    <property type="entry name" value="CN_hydrolase"/>
    <property type="match status" value="1"/>
</dbReference>
<evidence type="ECO:0000256" key="1">
    <source>
        <dbReference type="ARBA" id="ARBA00010613"/>
    </source>
</evidence>
<gene>
    <name evidence="7" type="ordered locus">Fleli_2185</name>
</gene>
<dbReference type="SUPFAM" id="SSF56317">
    <property type="entry name" value="Carbon-nitrogen hydrolase"/>
    <property type="match status" value="1"/>
</dbReference>
<dbReference type="STRING" id="880071.Fleli_2185"/>
<evidence type="ECO:0000256" key="2">
    <source>
        <dbReference type="ARBA" id="ARBA00022801"/>
    </source>
</evidence>
<dbReference type="eggNOG" id="COG0388">
    <property type="taxonomic scope" value="Bacteria"/>
</dbReference>
<feature type="domain" description="CN hydrolase" evidence="6">
    <location>
        <begin position="1"/>
        <end position="255"/>
    </location>
</feature>
<dbReference type="KEGG" id="fli:Fleli_2185"/>
<keyword evidence="8" id="KW-1185">Reference proteome</keyword>
<reference evidence="8" key="1">
    <citation type="submission" date="2012-06" db="EMBL/GenBank/DDBJ databases">
        <title>The complete genome of Flexibacter litoralis DSM 6794.</title>
        <authorList>
            <person name="Lucas S."/>
            <person name="Copeland A."/>
            <person name="Lapidus A."/>
            <person name="Glavina del Rio T."/>
            <person name="Dalin E."/>
            <person name="Tice H."/>
            <person name="Bruce D."/>
            <person name="Goodwin L."/>
            <person name="Pitluck S."/>
            <person name="Peters L."/>
            <person name="Ovchinnikova G."/>
            <person name="Lu M."/>
            <person name="Kyrpides N."/>
            <person name="Mavromatis K."/>
            <person name="Ivanova N."/>
            <person name="Brettin T."/>
            <person name="Detter J.C."/>
            <person name="Han C."/>
            <person name="Larimer F."/>
            <person name="Land M."/>
            <person name="Hauser L."/>
            <person name="Markowitz V."/>
            <person name="Cheng J.-F."/>
            <person name="Hugenholtz P."/>
            <person name="Woyke T."/>
            <person name="Wu D."/>
            <person name="Spring S."/>
            <person name="Lang E."/>
            <person name="Kopitz M."/>
            <person name="Brambilla E."/>
            <person name="Klenk H.-P."/>
            <person name="Eisen J.A."/>
        </authorList>
    </citation>
    <scope>NUCLEOTIDE SEQUENCE [LARGE SCALE GENOMIC DNA]</scope>
    <source>
        <strain evidence="8">ATCC 23117 / DSM 6794 / NBRC 15988 / NCIMB 1366 / Sio-4</strain>
    </source>
</reference>
<dbReference type="AlphaFoldDB" id="I4AKS9"/>
<comment type="similarity">
    <text evidence="1">Belongs to the carbon-nitrogen hydrolase superfamily. NIT1/NIT2 family.</text>
</comment>
<name>I4AKS9_BERLS</name>
<evidence type="ECO:0000256" key="4">
    <source>
        <dbReference type="ARBA" id="ARBA00052904"/>
    </source>
</evidence>
<keyword evidence="2 7" id="KW-0378">Hydrolase</keyword>
<dbReference type="EMBL" id="CP003345">
    <property type="protein sequence ID" value="AFM04564.1"/>
    <property type="molecule type" value="Genomic_DNA"/>
</dbReference>
<dbReference type="NCBIfam" id="NF007757">
    <property type="entry name" value="PRK10438.1"/>
    <property type="match status" value="1"/>
</dbReference>